<evidence type="ECO:0000256" key="1">
    <source>
        <dbReference type="ARBA" id="ARBA00023186"/>
    </source>
</evidence>
<dbReference type="GO" id="GO:0051087">
    <property type="term" value="F:protein-folding chaperone binding"/>
    <property type="evidence" value="ECO:0007669"/>
    <property type="project" value="TreeGrafter"/>
</dbReference>
<dbReference type="FunFam" id="2.60.260.20:FF:000015">
    <property type="entry name" value="Heat shock protein 40"/>
    <property type="match status" value="1"/>
</dbReference>
<feature type="compositionally biased region" description="Gly residues" evidence="2">
    <location>
        <begin position="84"/>
        <end position="97"/>
    </location>
</feature>
<proteinExistence type="predicted"/>
<dbReference type="AlphaFoldDB" id="A0A138ZY02"/>
<dbReference type="GO" id="GO:0006413">
    <property type="term" value="P:translational initiation"/>
    <property type="evidence" value="ECO:0007669"/>
    <property type="project" value="TreeGrafter"/>
</dbReference>
<dbReference type="InterPro" id="IPR002939">
    <property type="entry name" value="DnaJ_C"/>
</dbReference>
<dbReference type="Pfam" id="PF01556">
    <property type="entry name" value="DnaJ_C"/>
    <property type="match status" value="1"/>
</dbReference>
<protein>
    <submittedName>
        <fullName evidence="4">DnaJ-domain-containing protein</fullName>
    </submittedName>
</protein>
<dbReference type="EMBL" id="KQ965869">
    <property type="protein sequence ID" value="KXS09380.1"/>
    <property type="molecule type" value="Genomic_DNA"/>
</dbReference>
<dbReference type="SUPFAM" id="SSF46565">
    <property type="entry name" value="Chaperone J-domain"/>
    <property type="match status" value="1"/>
</dbReference>
<dbReference type="GO" id="GO:0006457">
    <property type="term" value="P:protein folding"/>
    <property type="evidence" value="ECO:0007669"/>
    <property type="project" value="InterPro"/>
</dbReference>
<dbReference type="Proteomes" id="UP000070544">
    <property type="component" value="Unassembled WGS sequence"/>
</dbReference>
<dbReference type="CDD" id="cd10747">
    <property type="entry name" value="DnaJ_C"/>
    <property type="match status" value="1"/>
</dbReference>
<dbReference type="PROSITE" id="PS50076">
    <property type="entry name" value="DNAJ_2"/>
    <property type="match status" value="1"/>
</dbReference>
<feature type="domain" description="J" evidence="3">
    <location>
        <begin position="3"/>
        <end position="69"/>
    </location>
</feature>
<organism evidence="4 5">
    <name type="scientific">Gonapodya prolifera (strain JEL478)</name>
    <name type="common">Monoblepharis prolifera</name>
    <dbReference type="NCBI Taxonomy" id="1344416"/>
    <lineage>
        <taxon>Eukaryota</taxon>
        <taxon>Fungi</taxon>
        <taxon>Fungi incertae sedis</taxon>
        <taxon>Chytridiomycota</taxon>
        <taxon>Chytridiomycota incertae sedis</taxon>
        <taxon>Monoblepharidomycetes</taxon>
        <taxon>Monoblepharidales</taxon>
        <taxon>Gonapodyaceae</taxon>
        <taxon>Gonapodya</taxon>
    </lineage>
</organism>
<keyword evidence="1" id="KW-0143">Chaperone</keyword>
<dbReference type="Gene3D" id="2.60.260.20">
    <property type="entry name" value="Urease metallochaperone UreE, N-terminal domain"/>
    <property type="match status" value="2"/>
</dbReference>
<dbReference type="PANTHER" id="PTHR24078">
    <property type="entry name" value="DNAJ HOMOLOG SUBFAMILY C MEMBER"/>
    <property type="match status" value="1"/>
</dbReference>
<gene>
    <name evidence="4" type="ORF">M427DRAFT_117465</name>
</gene>
<dbReference type="Pfam" id="PF00226">
    <property type="entry name" value="DnaJ"/>
    <property type="match status" value="1"/>
</dbReference>
<dbReference type="SMART" id="SM00271">
    <property type="entry name" value="DnaJ"/>
    <property type="match status" value="1"/>
</dbReference>
<dbReference type="STRING" id="1344416.A0A138ZY02"/>
<dbReference type="GO" id="GO:0051082">
    <property type="term" value="F:unfolded protein binding"/>
    <property type="evidence" value="ECO:0007669"/>
    <property type="project" value="InterPro"/>
</dbReference>
<dbReference type="InterPro" id="IPR001623">
    <property type="entry name" value="DnaJ_domain"/>
</dbReference>
<dbReference type="OrthoDB" id="10250354at2759"/>
<dbReference type="Gene3D" id="1.10.287.110">
    <property type="entry name" value="DnaJ domain"/>
    <property type="match status" value="1"/>
</dbReference>
<dbReference type="CDD" id="cd06257">
    <property type="entry name" value="DnaJ"/>
    <property type="match status" value="1"/>
</dbReference>
<sequence length="402" mass="41666">MSDYYKLLGVSKTADDDEIKKAYRKAALKHHPDRNPNNKAEAETKFKAVSEAYEVLSDKQKRTIYDQFGEAGLKGAPPTPDASGGPGAGFGGFPPGFSAGGPGGARTFVFTSGPGGAGGGFPGGFRPSRAEDIFAQFFGSSSPFGFGVEGDGDSDPEMHGGFPGMSGSRGGARGGRGAGRAGGMPGGFSGMGGMPGGFPGGFNMEDILRSGGAGAGTGGVPTVVSRALPVSLEDLYKGATKKLKVTRNLRSGGKEEKVLEINVKPGWKAGTKIKFADAGDELPNGATQDIEFVIEEKPHSLFKRSGDSLTTAITIPLASALTAFTHSLTHLDGRTIKITPPSTTDVNVVHPGQKITLRGEGMPNSKTGQRGDLVVTIEVEFPKRLSQEQKDAVKKALGGSRF</sequence>
<keyword evidence="5" id="KW-1185">Reference proteome</keyword>
<evidence type="ECO:0000256" key="2">
    <source>
        <dbReference type="SAM" id="MobiDB-lite"/>
    </source>
</evidence>
<dbReference type="PRINTS" id="PR00625">
    <property type="entry name" value="JDOMAIN"/>
</dbReference>
<accession>A0A138ZY02</accession>
<feature type="region of interest" description="Disordered" evidence="2">
    <location>
        <begin position="70"/>
        <end position="97"/>
    </location>
</feature>
<dbReference type="InterPro" id="IPR018253">
    <property type="entry name" value="DnaJ_domain_CS"/>
</dbReference>
<dbReference type="InterPro" id="IPR051339">
    <property type="entry name" value="DnaJ_subfamily_B"/>
</dbReference>
<evidence type="ECO:0000313" key="4">
    <source>
        <dbReference type="EMBL" id="KXS09380.1"/>
    </source>
</evidence>
<dbReference type="InterPro" id="IPR008971">
    <property type="entry name" value="HSP40/DnaJ_pept-bd"/>
</dbReference>
<name>A0A138ZY02_GONPJ</name>
<dbReference type="OMA" id="MPIRKEG"/>
<evidence type="ECO:0000313" key="5">
    <source>
        <dbReference type="Proteomes" id="UP000070544"/>
    </source>
</evidence>
<dbReference type="InterPro" id="IPR036869">
    <property type="entry name" value="J_dom_sf"/>
</dbReference>
<dbReference type="PANTHER" id="PTHR24078:SF553">
    <property type="entry name" value="DNAJ HOMOLOG SUBFAMILY B MEMBER 5"/>
    <property type="match status" value="1"/>
</dbReference>
<evidence type="ECO:0000259" key="3">
    <source>
        <dbReference type="PROSITE" id="PS50076"/>
    </source>
</evidence>
<dbReference type="PROSITE" id="PS00636">
    <property type="entry name" value="DNAJ_1"/>
    <property type="match status" value="1"/>
</dbReference>
<dbReference type="GO" id="GO:0005829">
    <property type="term" value="C:cytosol"/>
    <property type="evidence" value="ECO:0007669"/>
    <property type="project" value="TreeGrafter"/>
</dbReference>
<dbReference type="SUPFAM" id="SSF49493">
    <property type="entry name" value="HSP40/DnaJ peptide-binding domain"/>
    <property type="match status" value="2"/>
</dbReference>
<dbReference type="FunFam" id="2.60.260.20:FF:000013">
    <property type="entry name" value="DnaJ subfamily B member 11"/>
    <property type="match status" value="1"/>
</dbReference>
<reference evidence="4 5" key="1">
    <citation type="journal article" date="2015" name="Genome Biol. Evol.">
        <title>Phylogenomic analyses indicate that early fungi evolved digesting cell walls of algal ancestors of land plants.</title>
        <authorList>
            <person name="Chang Y."/>
            <person name="Wang S."/>
            <person name="Sekimoto S."/>
            <person name="Aerts A.L."/>
            <person name="Choi C."/>
            <person name="Clum A."/>
            <person name="LaButti K.M."/>
            <person name="Lindquist E.A."/>
            <person name="Yee Ngan C."/>
            <person name="Ohm R.A."/>
            <person name="Salamov A.A."/>
            <person name="Grigoriev I.V."/>
            <person name="Spatafora J.W."/>
            <person name="Berbee M.L."/>
        </authorList>
    </citation>
    <scope>NUCLEOTIDE SEQUENCE [LARGE SCALE GENOMIC DNA]</scope>
    <source>
        <strain evidence="4 5">JEL478</strain>
    </source>
</reference>